<protein>
    <submittedName>
        <fullName evidence="1">Uncharacterized protein</fullName>
    </submittedName>
</protein>
<dbReference type="AlphaFoldDB" id="A0A8W7PC84"/>
<proteinExistence type="predicted"/>
<sequence length="310" mass="34744">MKLSNWKSDGDGFCLQVTFERVFAQLTPNAGLLVTAERSLVYYGQVSVDPNGPSFHRMAEGESLVDVIRDNTSGQSKRGIVGAFDRLIQCAIFDNALHRAEYFFLRDCHVVRDVGKNRRLNEVALVADRLASSDQFRTLLLTDLDVAEDLLVLRIIDLWPVNSSFRERVANFARLCQFARFLDELIVDALVYKGTRSRNTTLSLVLEHCHRFKRSEHISVTFHQGRQLPEQSTPGRGIHLAPSGRAYKGSLGCFHCQFNIGLITFGNVGQFLASGRIHRGKGLSTYCIHKLVVDEDLCTGETIPLAPSIF</sequence>
<reference evidence="1" key="1">
    <citation type="submission" date="2022-08" db="UniProtKB">
        <authorList>
            <consortium name="EnsemblMetazoa"/>
        </authorList>
    </citation>
    <scope>IDENTIFICATION</scope>
</reference>
<dbReference type="EnsemblMetazoa" id="ACOM029335-RA">
    <property type="protein sequence ID" value="ACOM029335-PA.1"/>
    <property type="gene ID" value="ACOM029335"/>
</dbReference>
<evidence type="ECO:0000313" key="1">
    <source>
        <dbReference type="EnsemblMetazoa" id="ACOM029335-PA.1"/>
    </source>
</evidence>
<accession>A0A8W7PC84</accession>
<dbReference type="Proteomes" id="UP000075882">
    <property type="component" value="Unassembled WGS sequence"/>
</dbReference>
<name>A0A8W7PC84_ANOCL</name>
<organism evidence="1">
    <name type="scientific">Anopheles coluzzii</name>
    <name type="common">African malaria mosquito</name>
    <dbReference type="NCBI Taxonomy" id="1518534"/>
    <lineage>
        <taxon>Eukaryota</taxon>
        <taxon>Metazoa</taxon>
        <taxon>Ecdysozoa</taxon>
        <taxon>Arthropoda</taxon>
        <taxon>Hexapoda</taxon>
        <taxon>Insecta</taxon>
        <taxon>Pterygota</taxon>
        <taxon>Neoptera</taxon>
        <taxon>Endopterygota</taxon>
        <taxon>Diptera</taxon>
        <taxon>Nematocera</taxon>
        <taxon>Culicoidea</taxon>
        <taxon>Culicidae</taxon>
        <taxon>Anophelinae</taxon>
        <taxon>Anopheles</taxon>
    </lineage>
</organism>